<dbReference type="Proteomes" id="UP000663629">
    <property type="component" value="Chromosome 1"/>
</dbReference>
<evidence type="ECO:0000313" key="3">
    <source>
        <dbReference type="Proteomes" id="UP000663629"/>
    </source>
</evidence>
<dbReference type="InterPro" id="IPR009200">
    <property type="entry name" value="DUF1269_membrane"/>
</dbReference>
<feature type="compositionally biased region" description="Polar residues" evidence="1">
    <location>
        <begin position="176"/>
        <end position="199"/>
    </location>
</feature>
<feature type="region of interest" description="Disordered" evidence="1">
    <location>
        <begin position="167"/>
        <end position="199"/>
    </location>
</feature>
<sequence>MSDLLVIAFDDEATGFELRTELVKMQKEYLIQLEDAVVVTRPTADNIQLHQAVNLTTAGALGGGFWGTLVGLIFLNPLIGAAVGAGAGAIAGRFSDIGINDDFMRELGQSIPPGGSAVCILVRKMTADKVLARVESFRIRGRVLQTSLPEAEEERLRQAFAGGELGSALGMPQVDQPASGTASAEISASTVTSAPSTQA</sequence>
<gene>
    <name evidence="2" type="ORF">JWJ88_08710</name>
</gene>
<evidence type="ECO:0000256" key="1">
    <source>
        <dbReference type="SAM" id="MobiDB-lite"/>
    </source>
</evidence>
<reference evidence="2 3" key="1">
    <citation type="submission" date="2021-02" db="EMBL/GenBank/DDBJ databases">
        <title>Paracoccus methylovroum sp.nov., a new methanol and methylamine utilizing methylotrophic denitrifer.</title>
        <authorList>
            <person name="Timsy T."/>
            <person name="Behrendt U."/>
            <person name="Ulrich A."/>
            <person name="Spanner T."/>
            <person name="Foesel B.U."/>
            <person name="Horn M.A."/>
            <person name="Kolb S."/>
        </authorList>
    </citation>
    <scope>NUCLEOTIDE SEQUENCE [LARGE SCALE GENOMIC DNA]</scope>
    <source>
        <strain evidence="2 3">H4-D09</strain>
    </source>
</reference>
<dbReference type="Pfam" id="PF06897">
    <property type="entry name" value="DUF1269"/>
    <property type="match status" value="1"/>
</dbReference>
<dbReference type="RefSeq" id="WP_205293716.1">
    <property type="nucleotide sequence ID" value="NZ_CP070368.1"/>
</dbReference>
<proteinExistence type="predicted"/>
<protein>
    <submittedName>
        <fullName evidence="2">DUF1269 domain-containing protein</fullName>
    </submittedName>
</protein>
<keyword evidence="3" id="KW-1185">Reference proteome</keyword>
<dbReference type="EMBL" id="CP070368">
    <property type="protein sequence ID" value="QRZ12688.1"/>
    <property type="molecule type" value="Genomic_DNA"/>
</dbReference>
<organism evidence="2 3">
    <name type="scientific">Paracoccus methylovorus</name>
    <dbReference type="NCBI Taxonomy" id="2812658"/>
    <lineage>
        <taxon>Bacteria</taxon>
        <taxon>Pseudomonadati</taxon>
        <taxon>Pseudomonadota</taxon>
        <taxon>Alphaproteobacteria</taxon>
        <taxon>Rhodobacterales</taxon>
        <taxon>Paracoccaceae</taxon>
        <taxon>Paracoccus</taxon>
    </lineage>
</organism>
<accession>A0ABX7JH10</accession>
<name>A0ABX7JH10_9RHOB</name>
<evidence type="ECO:0000313" key="2">
    <source>
        <dbReference type="EMBL" id="QRZ12688.1"/>
    </source>
</evidence>